<dbReference type="AlphaFoldDB" id="A0A6S6T7I0"/>
<feature type="transmembrane region" description="Helical" evidence="1">
    <location>
        <begin position="254"/>
        <end position="270"/>
    </location>
</feature>
<feature type="transmembrane region" description="Helical" evidence="1">
    <location>
        <begin position="111"/>
        <end position="132"/>
    </location>
</feature>
<protein>
    <submittedName>
        <fullName evidence="2">Uncharacterized protein</fullName>
    </submittedName>
</protein>
<keyword evidence="1" id="KW-0812">Transmembrane</keyword>
<keyword evidence="1" id="KW-1133">Transmembrane helix</keyword>
<feature type="transmembrane region" description="Helical" evidence="1">
    <location>
        <begin position="227"/>
        <end position="242"/>
    </location>
</feature>
<keyword evidence="1" id="KW-0472">Membrane</keyword>
<feature type="transmembrane region" description="Helical" evidence="1">
    <location>
        <begin position="204"/>
        <end position="221"/>
    </location>
</feature>
<feature type="transmembrane region" description="Helical" evidence="1">
    <location>
        <begin position="383"/>
        <end position="401"/>
    </location>
</feature>
<organism evidence="2">
    <name type="scientific">uncultured Sulfurovum sp</name>
    <dbReference type="NCBI Taxonomy" id="269237"/>
    <lineage>
        <taxon>Bacteria</taxon>
        <taxon>Pseudomonadati</taxon>
        <taxon>Campylobacterota</taxon>
        <taxon>Epsilonproteobacteria</taxon>
        <taxon>Campylobacterales</taxon>
        <taxon>Sulfurovaceae</taxon>
        <taxon>Sulfurovum</taxon>
        <taxon>environmental samples</taxon>
    </lineage>
</organism>
<dbReference type="EMBL" id="CACVAS010000058">
    <property type="protein sequence ID" value="CAA6812537.1"/>
    <property type="molecule type" value="Genomic_DNA"/>
</dbReference>
<evidence type="ECO:0000313" key="2">
    <source>
        <dbReference type="EMBL" id="CAA6812537.1"/>
    </source>
</evidence>
<proteinExistence type="predicted"/>
<accession>A0A6S6T7I0</accession>
<feature type="transmembrane region" description="Helical" evidence="1">
    <location>
        <begin position="408"/>
        <end position="426"/>
    </location>
</feature>
<feature type="transmembrane region" description="Helical" evidence="1">
    <location>
        <begin position="318"/>
        <end position="337"/>
    </location>
</feature>
<name>A0A6S6T7I0_9BACT</name>
<reference evidence="2" key="1">
    <citation type="submission" date="2020-01" db="EMBL/GenBank/DDBJ databases">
        <authorList>
            <person name="Meier V. D."/>
            <person name="Meier V D."/>
        </authorList>
    </citation>
    <scope>NUCLEOTIDE SEQUENCE</scope>
    <source>
        <strain evidence="2">HLG_WM_MAG_01</strain>
    </source>
</reference>
<feature type="transmembrane region" description="Helical" evidence="1">
    <location>
        <begin position="349"/>
        <end position="371"/>
    </location>
</feature>
<gene>
    <name evidence="2" type="ORF">HELGO_WM297</name>
</gene>
<feature type="transmembrane region" description="Helical" evidence="1">
    <location>
        <begin position="30"/>
        <end position="53"/>
    </location>
</feature>
<feature type="transmembrane region" description="Helical" evidence="1">
    <location>
        <begin position="144"/>
        <end position="166"/>
    </location>
</feature>
<feature type="transmembrane region" description="Helical" evidence="1">
    <location>
        <begin position="178"/>
        <end position="197"/>
    </location>
</feature>
<evidence type="ECO:0000256" key="1">
    <source>
        <dbReference type="SAM" id="Phobius"/>
    </source>
</evidence>
<sequence>MSLKSRFCDTIHAQYWIKGKGVSKEYLNTMAFYFFYILVIIGIASVFFSYPFVRLPYDAIAHLMAIDERYHDVAVSSTSIPPKRLIWHGLWATIFQIFHIESVEFLLRTKIIHITQTLIALFSVYYFSHVVIRNVFKDIDSVMVKYLSLWSVIIWVTIFATFSIYYHQVWVMWYSINYQITLPLFFYITGLTLVLTLEKPSRRIQLFFIVQVFVLIWFILQAHAMELLYYFLYVFVLALMYVKSTYRLIRTRPCLVTWAGIFGIFFIYMFKHDNSKFSMYLMRAFDRNDPSYLYHKIVQAGEVVVSHYSRSAAVINEMMYMIFYVSLLAFIFMLWNVYRKKDIIKYKVLIFVVITSLFVVIPLYVFPAGLFGLITREHVVHRFYYSASLFVLLPILVYYILHSFTVKLRYVNALMAILLISVFYYSKSSNRVSHNYYKNIMSIKSSFDNKNIRFNLSQKHIEYIGTAIESYEKQNKTGKETLYFARYDIAFVLKYVYGKKIWWKDRRTNYNHNKEYWDHYQYQSKRYHPVLYRTHGIFPKYVPFR</sequence>